<dbReference type="PANTHER" id="PTHR35394:SF5">
    <property type="entry name" value="DUF3176 DOMAIN-CONTAINING PROTEIN"/>
    <property type="match status" value="1"/>
</dbReference>
<evidence type="ECO:0000313" key="3">
    <source>
        <dbReference type="Proteomes" id="UP000256690"/>
    </source>
</evidence>
<dbReference type="PANTHER" id="PTHR35394">
    <property type="entry name" value="DUF3176 DOMAIN-CONTAINING PROTEIN"/>
    <property type="match status" value="1"/>
</dbReference>
<dbReference type="STRING" id="1810919.A0A3D8QNP9"/>
<reference evidence="2 3" key="1">
    <citation type="journal article" date="2018" name="IMA Fungus">
        <title>IMA Genome-F 9: Draft genome sequence of Annulohypoxylon stygium, Aspergillus mulundensis, Berkeleyomyces basicola (syn. Thielaviopsis basicola), Ceratocystis smalleyi, two Cercospora beticola strains, Coleophoma cylindrospora, Fusarium fracticaudum, Phialophora cf. hyalina, and Morchella septimelata.</title>
        <authorList>
            <person name="Wingfield B.D."/>
            <person name="Bills G.F."/>
            <person name="Dong Y."/>
            <person name="Huang W."/>
            <person name="Nel W.J."/>
            <person name="Swalarsk-Parry B.S."/>
            <person name="Vaghefi N."/>
            <person name="Wilken P.M."/>
            <person name="An Z."/>
            <person name="de Beer Z.W."/>
            <person name="De Vos L."/>
            <person name="Chen L."/>
            <person name="Duong T.A."/>
            <person name="Gao Y."/>
            <person name="Hammerbacher A."/>
            <person name="Kikkert J.R."/>
            <person name="Li Y."/>
            <person name="Li H."/>
            <person name="Li K."/>
            <person name="Li Q."/>
            <person name="Liu X."/>
            <person name="Ma X."/>
            <person name="Naidoo K."/>
            <person name="Pethybridge S.J."/>
            <person name="Sun J."/>
            <person name="Steenkamp E.T."/>
            <person name="van der Nest M.A."/>
            <person name="van Wyk S."/>
            <person name="Wingfield M.J."/>
            <person name="Xiong C."/>
            <person name="Yue Q."/>
            <person name="Zhang X."/>
        </authorList>
    </citation>
    <scope>NUCLEOTIDE SEQUENCE [LARGE SCALE GENOMIC DNA]</scope>
    <source>
        <strain evidence="2 3">DSM 5745</strain>
    </source>
</reference>
<accession>A0A3D8QNP9</accession>
<keyword evidence="3" id="KW-1185">Reference proteome</keyword>
<dbReference type="InterPro" id="IPR021514">
    <property type="entry name" value="DUF3176"/>
</dbReference>
<protein>
    <submittedName>
        <fullName evidence="2">Uncharacterized protein</fullName>
    </submittedName>
</protein>
<gene>
    <name evidence="2" type="ORF">DSM5745_10195</name>
</gene>
<dbReference type="GeneID" id="38120565"/>
<keyword evidence="1" id="KW-1133">Transmembrane helix</keyword>
<name>A0A3D8QNP9_9EURO</name>
<evidence type="ECO:0000313" key="2">
    <source>
        <dbReference type="EMBL" id="RDW63084.1"/>
    </source>
</evidence>
<dbReference type="Proteomes" id="UP000256690">
    <property type="component" value="Unassembled WGS sequence"/>
</dbReference>
<dbReference type="EMBL" id="PVWQ01000015">
    <property type="protein sequence ID" value="RDW63084.1"/>
    <property type="molecule type" value="Genomic_DNA"/>
</dbReference>
<proteinExistence type="predicted"/>
<sequence length="450" mass="50028">MSHYMHVDASQDHASEYELLARTASPRPRQPTNPPKRPRRLIRSWSSLTANTWFWEILAILFSLACFTSIICVLIVCNDKPQPRFSYGVTLNAIIAILATASKSSLIYVVSECIGQLKWIWFYGEQKRQLDDIQLFDSAGRGPLGSLLVLFHHRGKSLVSLGALITLLALIFDPSLQQLLTHSSRPAVEKAAYAEATANRALDFLPGTISAERSATELHQIITTGVWSKTPEHLNPVVTCLSRNCIWKAFKTAAICTQCEDITTLTRLKCDPIDINDTLAGGRGYIDETRCNLIPPQGEDYRYAIKIENYYDNRTTIHVPTQSMWSPFTLRPGHAGMHGGSIETYAGMANPQLVLAHAQLTLIKEKVTGLTKQLDLAKVFRVAKATQCALTICTRTYNILVTNGTASFNVSATDYGERFPSPDGNLDYDCWRPVHNSTSELPVMTETVGH</sequence>
<keyword evidence="1" id="KW-0812">Transmembrane</keyword>
<dbReference type="AlphaFoldDB" id="A0A3D8QNP9"/>
<organism evidence="2 3">
    <name type="scientific">Aspergillus mulundensis</name>
    <dbReference type="NCBI Taxonomy" id="1810919"/>
    <lineage>
        <taxon>Eukaryota</taxon>
        <taxon>Fungi</taxon>
        <taxon>Dikarya</taxon>
        <taxon>Ascomycota</taxon>
        <taxon>Pezizomycotina</taxon>
        <taxon>Eurotiomycetes</taxon>
        <taxon>Eurotiomycetidae</taxon>
        <taxon>Eurotiales</taxon>
        <taxon>Aspergillaceae</taxon>
        <taxon>Aspergillus</taxon>
        <taxon>Aspergillus subgen. Nidulantes</taxon>
    </lineage>
</organism>
<dbReference type="Pfam" id="PF11374">
    <property type="entry name" value="DUF3176"/>
    <property type="match status" value="1"/>
</dbReference>
<comment type="caution">
    <text evidence="2">The sequence shown here is derived from an EMBL/GenBank/DDBJ whole genome shotgun (WGS) entry which is preliminary data.</text>
</comment>
<dbReference type="OrthoDB" id="5376804at2759"/>
<feature type="transmembrane region" description="Helical" evidence="1">
    <location>
        <begin position="89"/>
        <end position="110"/>
    </location>
</feature>
<dbReference type="RefSeq" id="XP_026599273.1">
    <property type="nucleotide sequence ID" value="XM_026752211.1"/>
</dbReference>
<feature type="transmembrane region" description="Helical" evidence="1">
    <location>
        <begin position="53"/>
        <end position="77"/>
    </location>
</feature>
<keyword evidence="1" id="KW-0472">Membrane</keyword>
<evidence type="ECO:0000256" key="1">
    <source>
        <dbReference type="SAM" id="Phobius"/>
    </source>
</evidence>